<comment type="caution">
    <text evidence="2">The sequence shown here is derived from an EMBL/GenBank/DDBJ whole genome shotgun (WGS) entry which is preliminary data.</text>
</comment>
<keyword evidence="2" id="KW-0645">Protease</keyword>
<dbReference type="Pfam" id="PF06037">
    <property type="entry name" value="DUF922"/>
    <property type="match status" value="1"/>
</dbReference>
<name>M7NQZ4_9BACT</name>
<evidence type="ECO:0000313" key="2">
    <source>
        <dbReference type="EMBL" id="EMR00924.1"/>
    </source>
</evidence>
<feature type="chain" id="PRO_5004082299" evidence="1">
    <location>
        <begin position="26"/>
        <end position="188"/>
    </location>
</feature>
<dbReference type="GO" id="GO:0008233">
    <property type="term" value="F:peptidase activity"/>
    <property type="evidence" value="ECO:0007669"/>
    <property type="project" value="UniProtKB-KW"/>
</dbReference>
<proteinExistence type="predicted"/>
<dbReference type="PATRIC" id="fig|1279009.4.peg.3999"/>
<dbReference type="OrthoDB" id="5431540at2"/>
<evidence type="ECO:0000256" key="1">
    <source>
        <dbReference type="SAM" id="SignalP"/>
    </source>
</evidence>
<dbReference type="InterPro" id="IPR010321">
    <property type="entry name" value="DUF922"/>
</dbReference>
<reference evidence="2 3" key="1">
    <citation type="journal article" date="2013" name="Genome Announc.">
        <title>Draft Genome Sequence of Cesiribacter andamanensis Strain AMV16T, Isolated from a Soil Sample from a Mud Volcano in the Andaman Islands, India.</title>
        <authorList>
            <person name="Shivaji S."/>
            <person name="Ara S."/>
            <person name="Begum Z."/>
            <person name="Srinivas T.N."/>
            <person name="Singh A."/>
            <person name="Kumar Pinnaka A."/>
        </authorList>
    </citation>
    <scope>NUCLEOTIDE SEQUENCE [LARGE SCALE GENOMIC DNA]</scope>
    <source>
        <strain evidence="2 3">AMV16</strain>
    </source>
</reference>
<keyword evidence="1" id="KW-0732">Signal</keyword>
<feature type="signal peptide" evidence="1">
    <location>
        <begin position="1"/>
        <end position="25"/>
    </location>
</feature>
<gene>
    <name evidence="2" type="ORF">ADICEAN_03953</name>
</gene>
<dbReference type="STRING" id="1279009.ADICEAN_03953"/>
<keyword evidence="3" id="KW-1185">Reference proteome</keyword>
<organism evidence="2 3">
    <name type="scientific">Cesiribacter andamanensis AMV16</name>
    <dbReference type="NCBI Taxonomy" id="1279009"/>
    <lineage>
        <taxon>Bacteria</taxon>
        <taxon>Pseudomonadati</taxon>
        <taxon>Bacteroidota</taxon>
        <taxon>Cytophagia</taxon>
        <taxon>Cytophagales</taxon>
        <taxon>Cesiribacteraceae</taxon>
        <taxon>Cesiribacter</taxon>
    </lineage>
</organism>
<dbReference type="AlphaFoldDB" id="M7NQZ4"/>
<evidence type="ECO:0000313" key="3">
    <source>
        <dbReference type="Proteomes" id="UP000011910"/>
    </source>
</evidence>
<dbReference type="Proteomes" id="UP000011910">
    <property type="component" value="Unassembled WGS sequence"/>
</dbReference>
<accession>M7NQZ4</accession>
<sequence>MQHLKTSIAVLLMLILMAGAGSAQAQGMLVWSAQLPLRWSDFTGAPQSGDEAYAAATYAGLEMSIADVAFSGHVTYRVKAVFDSKRSWAHPHRMDEYVLAHEQLHFDIAEAYARRLEHKLNSMRLKVKDKEVAKKLLYRYNQVQQEDQQRYDTECVHGLNREKQAEWRQRFDRELRITRPAASIAQAK</sequence>
<dbReference type="eggNOG" id="COG5661">
    <property type="taxonomic scope" value="Bacteria"/>
</dbReference>
<keyword evidence="2" id="KW-0378">Hydrolase</keyword>
<dbReference type="GO" id="GO:0006508">
    <property type="term" value="P:proteolysis"/>
    <property type="evidence" value="ECO:0007669"/>
    <property type="project" value="UniProtKB-KW"/>
</dbReference>
<protein>
    <submittedName>
        <fullName evidence="2">Putative secreted Zn-dependent protease</fullName>
    </submittedName>
</protein>
<dbReference type="RefSeq" id="WP_009197330.1">
    <property type="nucleotide sequence ID" value="NZ_AODQ01000167.1"/>
</dbReference>
<dbReference type="EMBL" id="AODQ01000167">
    <property type="protein sequence ID" value="EMR00924.1"/>
    <property type="molecule type" value="Genomic_DNA"/>
</dbReference>